<accession>A0AAD7FKP0</accession>
<sequence length="236" mass="26631">MSGIIFKPFEDSSQFYPGLVVWCDPNCPDMDITLPQPASDHHQSSTIGRELKPCLVVSVDRAAQTFRVAHISAQKPIDTRQWVQVGSNPRMKWRMKNAWMWVGEPPSVAMIFNDLRAQHPHMDEAYNNDALSTSNLSNYWVHRQNHILAQQTSAAAAAGKSIQVCVMRPGLNVLLYGQSLELAELPNMAMDAGSHLDPDPARENPVGFTEQHPLQGWWRNPATGWWWHAQRGFRAP</sequence>
<protein>
    <submittedName>
        <fullName evidence="1">Uncharacterized protein</fullName>
    </submittedName>
</protein>
<gene>
    <name evidence="1" type="ORF">FB45DRAFT_1030728</name>
</gene>
<dbReference type="EMBL" id="JARKIF010000013">
    <property type="protein sequence ID" value="KAJ7624594.1"/>
    <property type="molecule type" value="Genomic_DNA"/>
</dbReference>
<keyword evidence="2" id="KW-1185">Reference proteome</keyword>
<name>A0AAD7FKP0_9AGAR</name>
<evidence type="ECO:0000313" key="2">
    <source>
        <dbReference type="Proteomes" id="UP001221142"/>
    </source>
</evidence>
<dbReference type="AlphaFoldDB" id="A0AAD7FKP0"/>
<proteinExistence type="predicted"/>
<evidence type="ECO:0000313" key="1">
    <source>
        <dbReference type="EMBL" id="KAJ7624594.1"/>
    </source>
</evidence>
<organism evidence="1 2">
    <name type="scientific">Roridomyces roridus</name>
    <dbReference type="NCBI Taxonomy" id="1738132"/>
    <lineage>
        <taxon>Eukaryota</taxon>
        <taxon>Fungi</taxon>
        <taxon>Dikarya</taxon>
        <taxon>Basidiomycota</taxon>
        <taxon>Agaricomycotina</taxon>
        <taxon>Agaricomycetes</taxon>
        <taxon>Agaricomycetidae</taxon>
        <taxon>Agaricales</taxon>
        <taxon>Marasmiineae</taxon>
        <taxon>Mycenaceae</taxon>
        <taxon>Roridomyces</taxon>
    </lineage>
</organism>
<reference evidence="1" key="1">
    <citation type="submission" date="2023-03" db="EMBL/GenBank/DDBJ databases">
        <title>Massive genome expansion in bonnet fungi (Mycena s.s.) driven by repeated elements and novel gene families across ecological guilds.</title>
        <authorList>
            <consortium name="Lawrence Berkeley National Laboratory"/>
            <person name="Harder C.B."/>
            <person name="Miyauchi S."/>
            <person name="Viragh M."/>
            <person name="Kuo A."/>
            <person name="Thoen E."/>
            <person name="Andreopoulos B."/>
            <person name="Lu D."/>
            <person name="Skrede I."/>
            <person name="Drula E."/>
            <person name="Henrissat B."/>
            <person name="Morin E."/>
            <person name="Kohler A."/>
            <person name="Barry K."/>
            <person name="LaButti K."/>
            <person name="Morin E."/>
            <person name="Salamov A."/>
            <person name="Lipzen A."/>
            <person name="Mereny Z."/>
            <person name="Hegedus B."/>
            <person name="Baldrian P."/>
            <person name="Stursova M."/>
            <person name="Weitz H."/>
            <person name="Taylor A."/>
            <person name="Grigoriev I.V."/>
            <person name="Nagy L.G."/>
            <person name="Martin F."/>
            <person name="Kauserud H."/>
        </authorList>
    </citation>
    <scope>NUCLEOTIDE SEQUENCE</scope>
    <source>
        <strain evidence="1">9284</strain>
    </source>
</reference>
<dbReference type="Proteomes" id="UP001221142">
    <property type="component" value="Unassembled WGS sequence"/>
</dbReference>
<comment type="caution">
    <text evidence="1">The sequence shown here is derived from an EMBL/GenBank/DDBJ whole genome shotgun (WGS) entry which is preliminary data.</text>
</comment>